<dbReference type="Proteomes" id="UP000664940">
    <property type="component" value="Unassembled WGS sequence"/>
</dbReference>
<dbReference type="GO" id="GO:0005737">
    <property type="term" value="C:cytoplasm"/>
    <property type="evidence" value="ECO:0007669"/>
    <property type="project" value="TreeGrafter"/>
</dbReference>
<dbReference type="GO" id="GO:0005634">
    <property type="term" value="C:nucleus"/>
    <property type="evidence" value="ECO:0007669"/>
    <property type="project" value="InterPro"/>
</dbReference>
<reference evidence="1 2" key="1">
    <citation type="journal article" date="2020" name="Nature">
        <title>Six reference-quality genomes reveal evolution of bat adaptations.</title>
        <authorList>
            <person name="Jebb D."/>
            <person name="Huang Z."/>
            <person name="Pippel M."/>
            <person name="Hughes G.M."/>
            <person name="Lavrichenko K."/>
            <person name="Devanna P."/>
            <person name="Winkler S."/>
            <person name="Jermiin L.S."/>
            <person name="Skirmuntt E.C."/>
            <person name="Katzourakis A."/>
            <person name="Burkitt-Gray L."/>
            <person name="Ray D.A."/>
            <person name="Sullivan K.A.M."/>
            <person name="Roscito J.G."/>
            <person name="Kirilenko B.M."/>
            <person name="Davalos L.M."/>
            <person name="Corthals A.P."/>
            <person name="Power M.L."/>
            <person name="Jones G."/>
            <person name="Ransome R.D."/>
            <person name="Dechmann D.K.N."/>
            <person name="Locatelli A.G."/>
            <person name="Puechmaille S.J."/>
            <person name="Fedrigo O."/>
            <person name="Jarvis E.D."/>
            <person name="Hiller M."/>
            <person name="Vernes S.C."/>
            <person name="Myers E.W."/>
            <person name="Teeling E.C."/>
        </authorList>
    </citation>
    <scope>NUCLEOTIDE SEQUENCE [LARGE SCALE GENOMIC DNA]</scope>
    <source>
        <strain evidence="1">Bat1K_MPI-CBG_1</strain>
    </source>
</reference>
<evidence type="ECO:0000313" key="2">
    <source>
        <dbReference type="Proteomes" id="UP000664940"/>
    </source>
</evidence>
<dbReference type="InterPro" id="IPR027107">
    <property type="entry name" value="Tuberin/Ral-act_asu"/>
</dbReference>
<organism evidence="1 2">
    <name type="scientific">Phyllostomus discolor</name>
    <name type="common">pale spear-nosed bat</name>
    <dbReference type="NCBI Taxonomy" id="89673"/>
    <lineage>
        <taxon>Eukaryota</taxon>
        <taxon>Metazoa</taxon>
        <taxon>Chordata</taxon>
        <taxon>Craniata</taxon>
        <taxon>Vertebrata</taxon>
        <taxon>Euteleostomi</taxon>
        <taxon>Mammalia</taxon>
        <taxon>Eutheria</taxon>
        <taxon>Laurasiatheria</taxon>
        <taxon>Chiroptera</taxon>
        <taxon>Yangochiroptera</taxon>
        <taxon>Phyllostomidae</taxon>
        <taxon>Phyllostominae</taxon>
        <taxon>Phyllostomus</taxon>
    </lineage>
</organism>
<sequence length="157" mass="17405">MFETSLPLKIAEILVATIAFLLPSAEYSSVETDKKFIVSLLLCLLDWCMALPVNALLHPVSVAALEEQNSSRAPLLDYIYRVLHCCVCGSSTYTQQSHYTLTLADLSSSDYDPFLPLANVKNSEPVQYHSSAEMGNLFTVEEGEVFFQNIDSCGQEK</sequence>
<comment type="caution">
    <text evidence="1">The sequence shown here is derived from an EMBL/GenBank/DDBJ whole genome shotgun (WGS) entry which is preliminary data.</text>
</comment>
<dbReference type="PANTHER" id="PTHR10063">
    <property type="entry name" value="TUBERIN"/>
    <property type="match status" value="1"/>
</dbReference>
<dbReference type="AlphaFoldDB" id="A0A834DR83"/>
<dbReference type="PANTHER" id="PTHR10063:SF2">
    <property type="entry name" value="RAL GTPASE-ACTIVATING PROTEIN SUBUNIT ALPHA-2"/>
    <property type="match status" value="1"/>
</dbReference>
<evidence type="ECO:0000313" key="1">
    <source>
        <dbReference type="EMBL" id="KAF6089134.1"/>
    </source>
</evidence>
<accession>A0A834DR83</accession>
<name>A0A834DR83_9CHIR</name>
<proteinExistence type="predicted"/>
<dbReference type="EMBL" id="JABVXQ010000010">
    <property type="protein sequence ID" value="KAF6089134.1"/>
    <property type="molecule type" value="Genomic_DNA"/>
</dbReference>
<gene>
    <name evidence="1" type="ORF">HJG60_016024</name>
</gene>
<dbReference type="GO" id="GO:0005096">
    <property type="term" value="F:GTPase activator activity"/>
    <property type="evidence" value="ECO:0007669"/>
    <property type="project" value="InterPro"/>
</dbReference>
<protein>
    <submittedName>
        <fullName evidence="1">Ral GTPase activating protein catalytic subunit alpha 2</fullName>
    </submittedName>
</protein>